<name>A0AAD3NVG2_CRYJA</name>
<gene>
    <name evidence="1" type="ORF">SUGI_1489460</name>
</gene>
<dbReference type="Proteomes" id="UP001234787">
    <property type="component" value="Unassembled WGS sequence"/>
</dbReference>
<comment type="caution">
    <text evidence="1">The sequence shown here is derived from an EMBL/GenBank/DDBJ whole genome shotgun (WGS) entry which is preliminary data.</text>
</comment>
<evidence type="ECO:0000313" key="2">
    <source>
        <dbReference type="Proteomes" id="UP001234787"/>
    </source>
</evidence>
<organism evidence="1 2">
    <name type="scientific">Cryptomeria japonica</name>
    <name type="common">Japanese cedar</name>
    <name type="synonym">Cupressus japonica</name>
    <dbReference type="NCBI Taxonomy" id="3369"/>
    <lineage>
        <taxon>Eukaryota</taxon>
        <taxon>Viridiplantae</taxon>
        <taxon>Streptophyta</taxon>
        <taxon>Embryophyta</taxon>
        <taxon>Tracheophyta</taxon>
        <taxon>Spermatophyta</taxon>
        <taxon>Pinopsida</taxon>
        <taxon>Pinidae</taxon>
        <taxon>Conifers II</taxon>
        <taxon>Cupressales</taxon>
        <taxon>Cupressaceae</taxon>
        <taxon>Cryptomeria</taxon>
    </lineage>
</organism>
<accession>A0AAD3NVG2</accession>
<evidence type="ECO:0000313" key="1">
    <source>
        <dbReference type="EMBL" id="GLJ59039.1"/>
    </source>
</evidence>
<proteinExistence type="predicted"/>
<keyword evidence="2" id="KW-1185">Reference proteome</keyword>
<reference evidence="1" key="1">
    <citation type="submission" date="2022-12" db="EMBL/GenBank/DDBJ databases">
        <title>Chromosome-Level Genome Assembly of Japanese Cedar (Cryptomeriajaponica D. Don).</title>
        <authorList>
            <person name="Fujino T."/>
            <person name="Yamaguchi K."/>
            <person name="Yokoyama T."/>
            <person name="Hamanaka T."/>
            <person name="Harazono Y."/>
            <person name="Kamada H."/>
            <person name="Kobayashi W."/>
            <person name="Ujino-Ihara T."/>
            <person name="Uchiyama K."/>
            <person name="Matsumoto A."/>
            <person name="Izuno A."/>
            <person name="Tsumura Y."/>
            <person name="Toyoda A."/>
            <person name="Shigenobu S."/>
            <person name="Moriguchi Y."/>
            <person name="Ueno S."/>
            <person name="Kasahara M."/>
        </authorList>
    </citation>
    <scope>NUCLEOTIDE SEQUENCE</scope>
</reference>
<sequence length="81" mass="9353">MVDGEAMQSPMQENAWIQRKGVKTRSRLEFVAQSWHLRLHPCDMEVQNGSFGGVLSRGTKVVDRWLLEFPCQRTRCYVGGR</sequence>
<dbReference type="EMBL" id="BSEH01000662">
    <property type="protein sequence ID" value="GLJ59039.1"/>
    <property type="molecule type" value="Genomic_DNA"/>
</dbReference>
<dbReference type="AlphaFoldDB" id="A0AAD3NVG2"/>
<protein>
    <submittedName>
        <fullName evidence="1">Uncharacterized protein</fullName>
    </submittedName>
</protein>